<sequence>METISDNDLLKELKTGESKSYRLLYKFYFPSVASYIKQNNGNIEDAEDIFQEAIMVLFQKVKEPQFVLTSSLKTYLYAISKNLWLKKLRDTRIKIIDDEQSLSDYKKEVTFLETESENLREEKLENWLQKITSHCQNIIRALFFYEVPMQHLMVKMGWKNPHSASNQKHKCIQQIKKVKEDEA</sequence>
<proteinExistence type="predicted"/>
<feature type="domain" description="RNA polymerase sigma-70 region 2" evidence="5">
    <location>
        <begin position="24"/>
        <end position="92"/>
    </location>
</feature>
<dbReference type="RefSeq" id="WP_207294476.1">
    <property type="nucleotide sequence ID" value="NZ_CP071448.1"/>
</dbReference>
<dbReference type="Proteomes" id="UP000663440">
    <property type="component" value="Chromosome"/>
</dbReference>
<name>A0ABX7Q863_9FLAO</name>
<dbReference type="InterPro" id="IPR039425">
    <property type="entry name" value="RNA_pol_sigma-70-like"/>
</dbReference>
<evidence type="ECO:0000256" key="3">
    <source>
        <dbReference type="ARBA" id="ARBA00023125"/>
    </source>
</evidence>
<protein>
    <submittedName>
        <fullName evidence="6">Sigma-70 family RNA polymerase sigma factor</fullName>
    </submittedName>
</protein>
<dbReference type="NCBIfam" id="TIGR02937">
    <property type="entry name" value="sigma70-ECF"/>
    <property type="match status" value="1"/>
</dbReference>
<dbReference type="PANTHER" id="PTHR43133:SF8">
    <property type="entry name" value="RNA POLYMERASE SIGMA FACTOR HI_1459-RELATED"/>
    <property type="match status" value="1"/>
</dbReference>
<evidence type="ECO:0000259" key="5">
    <source>
        <dbReference type="Pfam" id="PF04542"/>
    </source>
</evidence>
<keyword evidence="7" id="KW-1185">Reference proteome</keyword>
<keyword evidence="3" id="KW-0238">DNA-binding</keyword>
<evidence type="ECO:0000256" key="4">
    <source>
        <dbReference type="ARBA" id="ARBA00023163"/>
    </source>
</evidence>
<evidence type="ECO:0000256" key="2">
    <source>
        <dbReference type="ARBA" id="ARBA00023082"/>
    </source>
</evidence>
<dbReference type="InterPro" id="IPR013325">
    <property type="entry name" value="RNA_pol_sigma_r2"/>
</dbReference>
<evidence type="ECO:0000313" key="6">
    <source>
        <dbReference type="EMBL" id="QSW87216.1"/>
    </source>
</evidence>
<dbReference type="EMBL" id="CP071448">
    <property type="protein sequence ID" value="QSW87216.1"/>
    <property type="molecule type" value="Genomic_DNA"/>
</dbReference>
<evidence type="ECO:0000313" key="7">
    <source>
        <dbReference type="Proteomes" id="UP000663440"/>
    </source>
</evidence>
<dbReference type="Pfam" id="PF04542">
    <property type="entry name" value="Sigma70_r2"/>
    <property type="match status" value="1"/>
</dbReference>
<organism evidence="6 7">
    <name type="scientific">Flavobacterium endoglycinae</name>
    <dbReference type="NCBI Taxonomy" id="2816357"/>
    <lineage>
        <taxon>Bacteria</taxon>
        <taxon>Pseudomonadati</taxon>
        <taxon>Bacteroidota</taxon>
        <taxon>Flavobacteriia</taxon>
        <taxon>Flavobacteriales</taxon>
        <taxon>Flavobacteriaceae</taxon>
        <taxon>Flavobacterium</taxon>
    </lineage>
</organism>
<reference evidence="6 7" key="1">
    <citation type="submission" date="2021-03" db="EMBL/GenBank/DDBJ databases">
        <title>Flavobacterium kribbensis sp. nov, an endophytic bacteria, isolated from soybean.</title>
        <authorList>
            <person name="Lee J."/>
            <person name="Seo J."/>
        </authorList>
    </citation>
    <scope>NUCLEOTIDE SEQUENCE [LARGE SCALE GENOMIC DNA]</scope>
    <source>
        <strain evidence="6 7">BB8</strain>
    </source>
</reference>
<dbReference type="PANTHER" id="PTHR43133">
    <property type="entry name" value="RNA POLYMERASE ECF-TYPE SIGMA FACTO"/>
    <property type="match status" value="1"/>
</dbReference>
<keyword evidence="1" id="KW-0805">Transcription regulation</keyword>
<gene>
    <name evidence="6" type="ORF">J0383_13005</name>
</gene>
<dbReference type="Gene3D" id="1.10.1740.10">
    <property type="match status" value="1"/>
</dbReference>
<dbReference type="InterPro" id="IPR007627">
    <property type="entry name" value="RNA_pol_sigma70_r2"/>
</dbReference>
<keyword evidence="4" id="KW-0804">Transcription</keyword>
<dbReference type="InterPro" id="IPR014284">
    <property type="entry name" value="RNA_pol_sigma-70_dom"/>
</dbReference>
<keyword evidence="2" id="KW-0731">Sigma factor</keyword>
<evidence type="ECO:0000256" key="1">
    <source>
        <dbReference type="ARBA" id="ARBA00023015"/>
    </source>
</evidence>
<accession>A0ABX7Q863</accession>
<dbReference type="SUPFAM" id="SSF88946">
    <property type="entry name" value="Sigma2 domain of RNA polymerase sigma factors"/>
    <property type="match status" value="1"/>
</dbReference>